<dbReference type="Pfam" id="PF01713">
    <property type="entry name" value="Smr"/>
    <property type="match status" value="1"/>
</dbReference>
<name>A0ABX5WKZ5_9GAMM</name>
<keyword evidence="2" id="KW-0540">Nuclease</keyword>
<dbReference type="PROSITE" id="PS50828">
    <property type="entry name" value="SMR"/>
    <property type="match status" value="1"/>
</dbReference>
<keyword evidence="2" id="KW-0378">Hydrolase</keyword>
<evidence type="ECO:0000313" key="3">
    <source>
        <dbReference type="Proteomes" id="UP000318758"/>
    </source>
</evidence>
<evidence type="ECO:0000313" key="2">
    <source>
        <dbReference type="EMBL" id="QDF75237.1"/>
    </source>
</evidence>
<dbReference type="GO" id="GO:0004519">
    <property type="term" value="F:endonuclease activity"/>
    <property type="evidence" value="ECO:0007669"/>
    <property type="project" value="UniProtKB-KW"/>
</dbReference>
<dbReference type="Proteomes" id="UP000318758">
    <property type="component" value="Chromosome"/>
</dbReference>
<dbReference type="InterPro" id="IPR036063">
    <property type="entry name" value="Smr_dom_sf"/>
</dbReference>
<dbReference type="SUPFAM" id="SSF160443">
    <property type="entry name" value="SMR domain-like"/>
    <property type="match status" value="1"/>
</dbReference>
<keyword evidence="2" id="KW-0255">Endonuclease</keyword>
<dbReference type="PANTHER" id="PTHR35562">
    <property type="entry name" value="DNA ENDONUCLEASE SMRA-RELATED"/>
    <property type="match status" value="1"/>
</dbReference>
<sequence length="196" mass="21522">MSEDDSALFLASMQGVKPLKSSQVATLHGANNQHSDQLRHQAAQRRLALDKLSLDLAEIMPIAPDAVVSVKKEGVQGQVFKLFRQGKYEVQADLDLKGIALPRARELLYDFVVNSQQAGFRALIVIHGTGVNNQPFPAKLKSCVTAWLEEIQGVQAFHSAPKIWGGAGAMMVMLAKSSQDKLETAEQHQKGQHRWA</sequence>
<dbReference type="NCBIfam" id="NF033154">
    <property type="entry name" value="endonuc_SmrA"/>
    <property type="match status" value="1"/>
</dbReference>
<dbReference type="InterPro" id="IPR047688">
    <property type="entry name" value="Endonuc_SmrA"/>
</dbReference>
<protein>
    <submittedName>
        <fullName evidence="2">DNA endonuclease SmrA</fullName>
    </submittedName>
</protein>
<dbReference type="PANTHER" id="PTHR35562:SF2">
    <property type="entry name" value="DNA ENDONUCLEASE SMRA-RELATED"/>
    <property type="match status" value="1"/>
</dbReference>
<feature type="domain" description="Smr" evidence="1">
    <location>
        <begin position="94"/>
        <end position="175"/>
    </location>
</feature>
<dbReference type="EMBL" id="CP041153">
    <property type="protein sequence ID" value="QDF75237.1"/>
    <property type="molecule type" value="Genomic_DNA"/>
</dbReference>
<dbReference type="Gene3D" id="3.30.1370.110">
    <property type="match status" value="1"/>
</dbReference>
<organism evidence="2 3">
    <name type="scientific">Shewanella marisflavi</name>
    <dbReference type="NCBI Taxonomy" id="260364"/>
    <lineage>
        <taxon>Bacteria</taxon>
        <taxon>Pseudomonadati</taxon>
        <taxon>Pseudomonadota</taxon>
        <taxon>Gammaproteobacteria</taxon>
        <taxon>Alteromonadales</taxon>
        <taxon>Shewanellaceae</taxon>
        <taxon>Shewanella</taxon>
    </lineage>
</organism>
<proteinExistence type="predicted"/>
<keyword evidence="3" id="KW-1185">Reference proteome</keyword>
<dbReference type="RefSeq" id="WP_033538127.1">
    <property type="nucleotide sequence ID" value="NZ_CP041153.1"/>
</dbReference>
<accession>A0ABX5WKZ5</accession>
<reference evidence="2 3" key="1">
    <citation type="submission" date="2019-06" db="EMBL/GenBank/DDBJ databases">
        <title>Complete genome of Shewanella marisflavi ECSMB14101, a mussel settlement-inducing bacterium isolated from East China Sea.</title>
        <authorList>
            <person name="Yang J."/>
            <person name="Liang X."/>
            <person name="Chang R."/>
            <person name="Peng L."/>
        </authorList>
    </citation>
    <scope>NUCLEOTIDE SEQUENCE [LARGE SCALE GENOMIC DNA]</scope>
    <source>
        <strain evidence="2 3">ECSMB14101</strain>
    </source>
</reference>
<evidence type="ECO:0000259" key="1">
    <source>
        <dbReference type="PROSITE" id="PS50828"/>
    </source>
</evidence>
<dbReference type="InterPro" id="IPR002625">
    <property type="entry name" value="Smr_dom"/>
</dbReference>
<gene>
    <name evidence="2" type="primary">smrA</name>
    <name evidence="2" type="ORF">FGA12_08760</name>
</gene>